<dbReference type="GO" id="GO:0006364">
    <property type="term" value="P:rRNA processing"/>
    <property type="evidence" value="ECO:0007669"/>
    <property type="project" value="TreeGrafter"/>
</dbReference>
<evidence type="ECO:0000313" key="10">
    <source>
        <dbReference type="EMBL" id="KAF2403191.1"/>
    </source>
</evidence>
<comment type="similarity">
    <text evidence="2">Belongs to the eukaryotic/archaeal RNase P protein component 1 family.</text>
</comment>
<keyword evidence="4 8" id="KW-0819">tRNA processing</keyword>
<dbReference type="GO" id="GO:0016787">
    <property type="term" value="F:hydrolase activity"/>
    <property type="evidence" value="ECO:0007669"/>
    <property type="project" value="UniProtKB-KW"/>
</dbReference>
<dbReference type="PANTHER" id="PTHR13348">
    <property type="entry name" value="RIBONUCLEASE P SUBUNIT P29"/>
    <property type="match status" value="1"/>
</dbReference>
<accession>A0A6G1I4T3</accession>
<protein>
    <recommendedName>
        <fullName evidence="8">Ribonuclease P protein subunit</fullName>
    </recommendedName>
</protein>
<evidence type="ECO:0000256" key="9">
    <source>
        <dbReference type="SAM" id="MobiDB-lite"/>
    </source>
</evidence>
<reference evidence="10" key="1">
    <citation type="journal article" date="2020" name="Stud. Mycol.">
        <title>101 Dothideomycetes genomes: a test case for predicting lifestyles and emergence of pathogens.</title>
        <authorList>
            <person name="Haridas S."/>
            <person name="Albert R."/>
            <person name="Binder M."/>
            <person name="Bloem J."/>
            <person name="Labutti K."/>
            <person name="Salamov A."/>
            <person name="Andreopoulos B."/>
            <person name="Baker S."/>
            <person name="Barry K."/>
            <person name="Bills G."/>
            <person name="Bluhm B."/>
            <person name="Cannon C."/>
            <person name="Castanera R."/>
            <person name="Culley D."/>
            <person name="Daum C."/>
            <person name="Ezra D."/>
            <person name="Gonzalez J."/>
            <person name="Henrissat B."/>
            <person name="Kuo A."/>
            <person name="Liang C."/>
            <person name="Lipzen A."/>
            <person name="Lutzoni F."/>
            <person name="Magnuson J."/>
            <person name="Mondo S."/>
            <person name="Nolan M."/>
            <person name="Ohm R."/>
            <person name="Pangilinan J."/>
            <person name="Park H.-J."/>
            <person name="Ramirez L."/>
            <person name="Alfaro M."/>
            <person name="Sun H."/>
            <person name="Tritt A."/>
            <person name="Yoshinaga Y."/>
            <person name="Zwiers L.-H."/>
            <person name="Turgeon B."/>
            <person name="Goodwin S."/>
            <person name="Spatafora J."/>
            <person name="Crous P."/>
            <person name="Grigoriev I."/>
        </authorList>
    </citation>
    <scope>NUCLEOTIDE SEQUENCE</scope>
    <source>
        <strain evidence="10">CBS 262.69</strain>
    </source>
</reference>
<dbReference type="SUPFAM" id="SSF101744">
    <property type="entry name" value="Rof/RNase P subunit-like"/>
    <property type="match status" value="1"/>
</dbReference>
<dbReference type="GO" id="GO:0001682">
    <property type="term" value="P:tRNA 5'-leader removal"/>
    <property type="evidence" value="ECO:0007669"/>
    <property type="project" value="InterPro"/>
</dbReference>
<evidence type="ECO:0000256" key="8">
    <source>
        <dbReference type="PIRNR" id="PIRNR027081"/>
    </source>
</evidence>
<keyword evidence="3" id="KW-0963">Cytoplasm</keyword>
<evidence type="ECO:0000256" key="4">
    <source>
        <dbReference type="ARBA" id="ARBA00022694"/>
    </source>
</evidence>
<keyword evidence="8" id="KW-0539">Nucleus</keyword>
<comment type="subcellular location">
    <subcellularLocation>
        <location evidence="1">Nucleus</location>
    </subcellularLocation>
</comment>
<keyword evidence="7" id="KW-0378">Hydrolase</keyword>
<dbReference type="Proteomes" id="UP000799640">
    <property type="component" value="Unassembled WGS sequence"/>
</dbReference>
<dbReference type="InterPro" id="IPR023538">
    <property type="entry name" value="RNP1"/>
</dbReference>
<dbReference type="AlphaFoldDB" id="A0A6G1I4T3"/>
<keyword evidence="5" id="KW-0540">Nuclease</keyword>
<dbReference type="Gene3D" id="2.30.30.210">
    <property type="entry name" value="Ribonuclease P/MRP, subunit p29"/>
    <property type="match status" value="1"/>
</dbReference>
<keyword evidence="11" id="KW-1185">Reference proteome</keyword>
<sequence>MDSTPSSKSHIALDLLSRAHDPSTATDLFRSKIIAKPLFLRPTLPEDRPPNARHERRLAREKKTAEQRKSRKPRPLSSKQKRALQLYALPEEGLKYAVYVPLWRLWTAYVREILGVGGERGVWGRYVEAKGAGPLLAGADFHGAGVRVVRSRCVGRVGIVGIVVRDTKFTFEVVTPGNEVKTVPKEHTVFRFEIPLDDSMQEPPFAADAGNSPDWPRNFVFELHGSAFENRPADRATKRFRLHLPPSL</sequence>
<dbReference type="Pfam" id="PF01868">
    <property type="entry name" value="RNase_P-MRP_p29"/>
    <property type="match status" value="1"/>
</dbReference>
<evidence type="ECO:0000256" key="7">
    <source>
        <dbReference type="ARBA" id="ARBA00022801"/>
    </source>
</evidence>
<dbReference type="InterPro" id="IPR023534">
    <property type="entry name" value="Rof/RNase_P-like"/>
</dbReference>
<evidence type="ECO:0000256" key="6">
    <source>
        <dbReference type="ARBA" id="ARBA00022759"/>
    </source>
</evidence>
<organism evidence="10 11">
    <name type="scientific">Trichodelitschia bisporula</name>
    <dbReference type="NCBI Taxonomy" id="703511"/>
    <lineage>
        <taxon>Eukaryota</taxon>
        <taxon>Fungi</taxon>
        <taxon>Dikarya</taxon>
        <taxon>Ascomycota</taxon>
        <taxon>Pezizomycotina</taxon>
        <taxon>Dothideomycetes</taxon>
        <taxon>Dothideomycetes incertae sedis</taxon>
        <taxon>Phaeotrichales</taxon>
        <taxon>Phaeotrichaceae</taxon>
        <taxon>Trichodelitschia</taxon>
    </lineage>
</organism>
<evidence type="ECO:0000256" key="5">
    <source>
        <dbReference type="ARBA" id="ARBA00022722"/>
    </source>
</evidence>
<dbReference type="HAMAP" id="MF_00754">
    <property type="entry name" value="RNase_P_1"/>
    <property type="match status" value="1"/>
</dbReference>
<dbReference type="GO" id="GO:0030677">
    <property type="term" value="C:ribonuclease P complex"/>
    <property type="evidence" value="ECO:0007669"/>
    <property type="project" value="InterPro"/>
</dbReference>
<evidence type="ECO:0000256" key="1">
    <source>
        <dbReference type="ARBA" id="ARBA00004123"/>
    </source>
</evidence>
<dbReference type="GO" id="GO:0033204">
    <property type="term" value="F:ribonuclease P RNA binding"/>
    <property type="evidence" value="ECO:0007669"/>
    <property type="project" value="InterPro"/>
</dbReference>
<feature type="region of interest" description="Disordered" evidence="9">
    <location>
        <begin position="41"/>
        <end position="79"/>
    </location>
</feature>
<dbReference type="GO" id="GO:0000172">
    <property type="term" value="C:ribonuclease MRP complex"/>
    <property type="evidence" value="ECO:0007669"/>
    <property type="project" value="InterPro"/>
</dbReference>
<dbReference type="EMBL" id="ML996690">
    <property type="protein sequence ID" value="KAF2403191.1"/>
    <property type="molecule type" value="Genomic_DNA"/>
</dbReference>
<dbReference type="InterPro" id="IPR036980">
    <property type="entry name" value="RNase_P/MRP_Rpp29_sf"/>
</dbReference>
<evidence type="ECO:0000256" key="3">
    <source>
        <dbReference type="ARBA" id="ARBA00022490"/>
    </source>
</evidence>
<name>A0A6G1I4T3_9PEZI</name>
<evidence type="ECO:0000256" key="2">
    <source>
        <dbReference type="ARBA" id="ARBA00006181"/>
    </source>
</evidence>
<keyword evidence="6" id="KW-0255">Endonuclease</keyword>
<dbReference type="PANTHER" id="PTHR13348:SF0">
    <property type="entry name" value="RIBONUCLEASE P PROTEIN SUBUNIT P29"/>
    <property type="match status" value="1"/>
</dbReference>
<evidence type="ECO:0000313" key="11">
    <source>
        <dbReference type="Proteomes" id="UP000799640"/>
    </source>
</evidence>
<dbReference type="OrthoDB" id="124041at2759"/>
<dbReference type="InterPro" id="IPR016848">
    <property type="entry name" value="RNase_P/MRP_Rpp29-subunit"/>
</dbReference>
<feature type="compositionally biased region" description="Basic and acidic residues" evidence="9">
    <location>
        <begin position="44"/>
        <end position="53"/>
    </location>
</feature>
<proteinExistence type="inferred from homology"/>
<dbReference type="PIRSF" id="PIRSF027081">
    <property type="entry name" value="RNase_P/MRP_p29_subunit"/>
    <property type="match status" value="1"/>
</dbReference>
<dbReference type="GO" id="GO:0005634">
    <property type="term" value="C:nucleus"/>
    <property type="evidence" value="ECO:0007669"/>
    <property type="project" value="UniProtKB-SubCell"/>
</dbReference>
<dbReference type="GO" id="GO:0004519">
    <property type="term" value="F:endonuclease activity"/>
    <property type="evidence" value="ECO:0007669"/>
    <property type="project" value="UniProtKB-KW"/>
</dbReference>
<feature type="compositionally biased region" description="Basic residues" evidence="9">
    <location>
        <begin position="69"/>
        <end position="79"/>
    </location>
</feature>
<dbReference type="SMART" id="SM00538">
    <property type="entry name" value="POP4"/>
    <property type="match status" value="1"/>
</dbReference>
<dbReference type="InterPro" id="IPR002730">
    <property type="entry name" value="Rpp29/RNP1"/>
</dbReference>
<gene>
    <name evidence="10" type="ORF">EJ06DRAFT_536612</name>
</gene>